<dbReference type="CDD" id="cd00093">
    <property type="entry name" value="HTH_XRE"/>
    <property type="match status" value="1"/>
</dbReference>
<dbReference type="Pfam" id="PF01381">
    <property type="entry name" value="HTH_3"/>
    <property type="match status" value="1"/>
</dbReference>
<dbReference type="AlphaFoldDB" id="A0A4Q9EXR0"/>
<dbReference type="Gene3D" id="1.10.260.40">
    <property type="entry name" value="lambda repressor-like DNA-binding domains"/>
    <property type="match status" value="1"/>
</dbReference>
<dbReference type="InterPro" id="IPR001387">
    <property type="entry name" value="Cro/C1-type_HTH"/>
</dbReference>
<reference evidence="2 3" key="1">
    <citation type="submission" date="2019-02" db="EMBL/GenBank/DDBJ databases">
        <title>Comparative genomic analysis of the Hafnia genus genomes.</title>
        <authorList>
            <person name="Zhiqiu Y."/>
            <person name="Chao Y."/>
            <person name="Yuhui D."/>
            <person name="Di H."/>
            <person name="Bin L."/>
        </authorList>
    </citation>
    <scope>NUCLEOTIDE SEQUENCE [LARGE SCALE GENOMIC DNA]</scope>
    <source>
        <strain evidence="2 3">PCM_1194</strain>
    </source>
</reference>
<comment type="caution">
    <text evidence="2">The sequence shown here is derived from an EMBL/GenBank/DDBJ whole genome shotgun (WGS) entry which is preliminary data.</text>
</comment>
<organism evidence="2 3">
    <name type="scientific">Hafnia paralvei</name>
    <dbReference type="NCBI Taxonomy" id="546367"/>
    <lineage>
        <taxon>Bacteria</taxon>
        <taxon>Pseudomonadati</taxon>
        <taxon>Pseudomonadota</taxon>
        <taxon>Gammaproteobacteria</taxon>
        <taxon>Enterobacterales</taxon>
        <taxon>Hafniaceae</taxon>
        <taxon>Hafnia</taxon>
    </lineage>
</organism>
<evidence type="ECO:0000313" key="3">
    <source>
        <dbReference type="Proteomes" id="UP000293380"/>
    </source>
</evidence>
<gene>
    <name evidence="2" type="ORF">EYY89_03300</name>
</gene>
<dbReference type="RefSeq" id="WP_070714788.1">
    <property type="nucleotide sequence ID" value="NZ_SITD01000027.1"/>
</dbReference>
<dbReference type="GO" id="GO:0003677">
    <property type="term" value="F:DNA binding"/>
    <property type="evidence" value="ECO:0007669"/>
    <property type="project" value="InterPro"/>
</dbReference>
<accession>A0A4Q9EXR0</accession>
<dbReference type="EMBL" id="SITD01000027">
    <property type="protein sequence ID" value="TBM31518.1"/>
    <property type="molecule type" value="Genomic_DNA"/>
</dbReference>
<name>A0A4Q9EXR0_9GAMM</name>
<evidence type="ECO:0000313" key="2">
    <source>
        <dbReference type="EMBL" id="TBM31518.1"/>
    </source>
</evidence>
<protein>
    <submittedName>
        <fullName evidence="2">Helix-turn-helix domain-containing protein</fullName>
    </submittedName>
</protein>
<dbReference type="InterPro" id="IPR010982">
    <property type="entry name" value="Lambda_DNA-bd_dom_sf"/>
</dbReference>
<evidence type="ECO:0000259" key="1">
    <source>
        <dbReference type="PROSITE" id="PS50943"/>
    </source>
</evidence>
<dbReference type="PROSITE" id="PS50943">
    <property type="entry name" value="HTH_CROC1"/>
    <property type="match status" value="1"/>
</dbReference>
<dbReference type="SMART" id="SM00530">
    <property type="entry name" value="HTH_XRE"/>
    <property type="match status" value="1"/>
</dbReference>
<sequence length="109" mass="12627">MKHLSELPSLLKLRRQQLDLNQKDMLMKIGMSQQQYQRIEAGGDPRLSTLLRVLEGMDLELLLVPSNKVSAVEELITPMSNHHRGPMPSDEQAQAQYDEWEDIMRKLED</sequence>
<dbReference type="SUPFAM" id="SSF47413">
    <property type="entry name" value="lambda repressor-like DNA-binding domains"/>
    <property type="match status" value="1"/>
</dbReference>
<feature type="domain" description="HTH cro/C1-type" evidence="1">
    <location>
        <begin position="11"/>
        <end position="64"/>
    </location>
</feature>
<proteinExistence type="predicted"/>
<dbReference type="Proteomes" id="UP000293380">
    <property type="component" value="Unassembled WGS sequence"/>
</dbReference>